<dbReference type="Proteomes" id="UP000632740">
    <property type="component" value="Unassembled WGS sequence"/>
</dbReference>
<accession>A0A919U0A3</accession>
<dbReference type="AlphaFoldDB" id="A0A919U0A3"/>
<reference evidence="2" key="1">
    <citation type="submission" date="2021-01" db="EMBL/GenBank/DDBJ databases">
        <title>Whole genome shotgun sequence of Cellulomonas chitinilytica NBRC 110799.</title>
        <authorList>
            <person name="Komaki H."/>
            <person name="Tamura T."/>
        </authorList>
    </citation>
    <scope>NUCLEOTIDE SEQUENCE</scope>
    <source>
        <strain evidence="2">NBRC 110799</strain>
    </source>
</reference>
<evidence type="ECO:0000256" key="1">
    <source>
        <dbReference type="SAM" id="Phobius"/>
    </source>
</evidence>
<name>A0A919U0A3_9CELL</name>
<evidence type="ECO:0000313" key="3">
    <source>
        <dbReference type="Proteomes" id="UP000632740"/>
    </source>
</evidence>
<organism evidence="2 3">
    <name type="scientific">Cellulomonas chitinilytica</name>
    <dbReference type="NCBI Taxonomy" id="398759"/>
    <lineage>
        <taxon>Bacteria</taxon>
        <taxon>Bacillati</taxon>
        <taxon>Actinomycetota</taxon>
        <taxon>Actinomycetes</taxon>
        <taxon>Micrococcales</taxon>
        <taxon>Cellulomonadaceae</taxon>
        <taxon>Cellulomonas</taxon>
    </lineage>
</organism>
<keyword evidence="3" id="KW-1185">Reference proteome</keyword>
<keyword evidence="1" id="KW-1133">Transmembrane helix</keyword>
<feature type="transmembrane region" description="Helical" evidence="1">
    <location>
        <begin position="12"/>
        <end position="34"/>
    </location>
</feature>
<keyword evidence="1" id="KW-0812">Transmembrane</keyword>
<comment type="caution">
    <text evidence="2">The sequence shown here is derived from an EMBL/GenBank/DDBJ whole genome shotgun (WGS) entry which is preliminary data.</text>
</comment>
<proteinExistence type="predicted"/>
<protein>
    <submittedName>
        <fullName evidence="2">Uncharacterized protein</fullName>
    </submittedName>
</protein>
<dbReference type="EMBL" id="BONK01000003">
    <property type="protein sequence ID" value="GIG20256.1"/>
    <property type="molecule type" value="Genomic_DNA"/>
</dbReference>
<feature type="transmembrane region" description="Helical" evidence="1">
    <location>
        <begin position="40"/>
        <end position="57"/>
    </location>
</feature>
<gene>
    <name evidence="2" type="ORF">Cch01nite_09800</name>
</gene>
<evidence type="ECO:0000313" key="2">
    <source>
        <dbReference type="EMBL" id="GIG20256.1"/>
    </source>
</evidence>
<sequence>MKTELESRKDTFWMRGYFALAIAVVPLMCTFVVPALVAKSVSLCLAMVGALVGYVFVQCARQLERVLAPLPAAPHVVGGDEDRDERTFR</sequence>
<keyword evidence="1" id="KW-0472">Membrane</keyword>